<dbReference type="InterPro" id="IPR002563">
    <property type="entry name" value="Flavin_Rdtase-like_dom"/>
</dbReference>
<protein>
    <recommendedName>
        <fullName evidence="2">Flavin reductase like domain-containing protein</fullName>
    </recommendedName>
</protein>
<dbReference type="SUPFAM" id="SSF50475">
    <property type="entry name" value="FMN-binding split barrel"/>
    <property type="match status" value="1"/>
</dbReference>
<dbReference type="EMBL" id="HG917869">
    <property type="protein sequence ID" value="CDM70440.1"/>
    <property type="molecule type" value="Genomic_DNA"/>
</dbReference>
<dbReference type="eggNOG" id="COG1853">
    <property type="taxonomic scope" value="Bacteria"/>
</dbReference>
<dbReference type="Pfam" id="PF01613">
    <property type="entry name" value="Flavin_Reduct"/>
    <property type="match status" value="1"/>
</dbReference>
<evidence type="ECO:0000313" key="3">
    <source>
        <dbReference type="EMBL" id="CDM70440.1"/>
    </source>
</evidence>
<reference evidence="3 4" key="1">
    <citation type="submission" date="2013-11" db="EMBL/GenBank/DDBJ databases">
        <title>Complete genome sequence of Clostridum sp. M2/40.</title>
        <authorList>
            <person name="Wibberg D."/>
            <person name="Puehler A."/>
            <person name="Schlueter A."/>
        </authorList>
    </citation>
    <scope>NUCLEOTIDE SEQUENCE [LARGE SCALE GENOMIC DNA]</scope>
    <source>
        <strain evidence="4">M2/40</strain>
    </source>
</reference>
<sequence>MKDTFTFDLENMMDNLYRGGAFFTVGDKNKANTMTISWGSIGFMWKKPMFMALIRESRYSNEFLGKNKTYTVSIPHKGTMKEALKICGTKSGRDIDKEKEAGIKFIPSKIVETPIVEGCEKYYECRVVFKQEMDLSNIDEQIKINCYPENETKHILYFGEILTQY</sequence>
<evidence type="ECO:0000256" key="1">
    <source>
        <dbReference type="ARBA" id="ARBA00038054"/>
    </source>
</evidence>
<dbReference type="HOGENOM" id="CLU_102849_0_0_9"/>
<dbReference type="STRING" id="1216932.CM240_3323"/>
<organism evidence="3 4">
    <name type="scientific">Clostridium bornimense</name>
    <dbReference type="NCBI Taxonomy" id="1216932"/>
    <lineage>
        <taxon>Bacteria</taxon>
        <taxon>Bacillati</taxon>
        <taxon>Bacillota</taxon>
        <taxon>Clostridia</taxon>
        <taxon>Eubacteriales</taxon>
        <taxon>Clostridiaceae</taxon>
        <taxon>Clostridium</taxon>
    </lineage>
</organism>
<dbReference type="PATRIC" id="fig|1216932.3.peg.3298"/>
<dbReference type="GO" id="GO:0010181">
    <property type="term" value="F:FMN binding"/>
    <property type="evidence" value="ECO:0007669"/>
    <property type="project" value="InterPro"/>
</dbReference>
<evidence type="ECO:0000313" key="4">
    <source>
        <dbReference type="Proteomes" id="UP000019426"/>
    </source>
</evidence>
<comment type="similarity">
    <text evidence="1">Belongs to the flavoredoxin family.</text>
</comment>
<dbReference type="AlphaFoldDB" id="W6SKL8"/>
<feature type="domain" description="Flavin reductase like" evidence="2">
    <location>
        <begin position="17"/>
        <end position="133"/>
    </location>
</feature>
<dbReference type="OrthoDB" id="9791490at2"/>
<keyword evidence="4" id="KW-1185">Reference proteome</keyword>
<dbReference type="Gene3D" id="2.30.110.10">
    <property type="entry name" value="Electron Transport, Fmn-binding Protein, Chain A"/>
    <property type="match status" value="1"/>
</dbReference>
<accession>W6SKL8</accession>
<dbReference type="PANTHER" id="PTHR43567">
    <property type="entry name" value="FLAVOREDOXIN-RELATED-RELATED"/>
    <property type="match status" value="1"/>
</dbReference>
<name>W6SKL8_9CLOT</name>
<dbReference type="Proteomes" id="UP000019426">
    <property type="component" value="Chromosome M2/40_rep2"/>
</dbReference>
<dbReference type="InterPro" id="IPR012349">
    <property type="entry name" value="Split_barrel_FMN-bd"/>
</dbReference>
<dbReference type="KEGG" id="clt:CM240_3323"/>
<gene>
    <name evidence="3" type="ORF">CM240_3323</name>
</gene>
<evidence type="ECO:0000259" key="2">
    <source>
        <dbReference type="Pfam" id="PF01613"/>
    </source>
</evidence>
<dbReference type="InterPro" id="IPR052174">
    <property type="entry name" value="Flavoredoxin"/>
</dbReference>
<dbReference type="GO" id="GO:0016646">
    <property type="term" value="F:oxidoreductase activity, acting on the CH-NH group of donors, NAD or NADP as acceptor"/>
    <property type="evidence" value="ECO:0007669"/>
    <property type="project" value="UniProtKB-ARBA"/>
</dbReference>
<dbReference type="RefSeq" id="WP_044040610.1">
    <property type="nucleotide sequence ID" value="NZ_HG917869.1"/>
</dbReference>
<dbReference type="PANTHER" id="PTHR43567:SF5">
    <property type="entry name" value="HYPOTHETICAL CYTOSOLIC PROTEIN"/>
    <property type="match status" value="1"/>
</dbReference>
<proteinExistence type="inferred from homology"/>